<evidence type="ECO:0000313" key="2">
    <source>
        <dbReference type="Proteomes" id="UP000193925"/>
    </source>
</evidence>
<protein>
    <submittedName>
        <fullName evidence="1">Uncharacterized protein</fullName>
    </submittedName>
</protein>
<keyword evidence="2" id="KW-1185">Reference proteome</keyword>
<reference evidence="1 2" key="1">
    <citation type="submission" date="2017-03" db="EMBL/GenBank/DDBJ databases">
        <authorList>
            <person name="Regsiter A."/>
            <person name="William W."/>
        </authorList>
    </citation>
    <scope>NUCLEOTIDE SEQUENCE [LARGE SCALE GENOMIC DNA]</scope>
    <source>
        <strain evidence="1">PRJEB5721</strain>
    </source>
</reference>
<proteinExistence type="predicted"/>
<accession>A0ABY1MR27</accession>
<evidence type="ECO:0000313" key="1">
    <source>
        <dbReference type="EMBL" id="SMH66018.1"/>
    </source>
</evidence>
<sequence>MRLKDHPNQKFFVIKTGDSARFVLEVPRNPMWGCYPSRVGCHVCPQQQAISPIHNS</sequence>
<name>A0ABY1MR27_9PROT</name>
<dbReference type="Proteomes" id="UP000193925">
    <property type="component" value="Chromosome AFERRI"/>
</dbReference>
<dbReference type="EMBL" id="LT841305">
    <property type="protein sequence ID" value="SMH66018.1"/>
    <property type="molecule type" value="Genomic_DNA"/>
</dbReference>
<organism evidence="1 2">
    <name type="scientific">Acidithiobacillus ferrivorans</name>
    <dbReference type="NCBI Taxonomy" id="160808"/>
    <lineage>
        <taxon>Bacteria</taxon>
        <taxon>Pseudomonadati</taxon>
        <taxon>Pseudomonadota</taxon>
        <taxon>Acidithiobacillia</taxon>
        <taxon>Acidithiobacillales</taxon>
        <taxon>Acidithiobacillaceae</taxon>
        <taxon>Acidithiobacillus</taxon>
    </lineage>
</organism>
<gene>
    <name evidence="1" type="ORF">AFERRI_20807</name>
</gene>